<dbReference type="EMBL" id="JACIJS010000009">
    <property type="protein sequence ID" value="MBB5516846.1"/>
    <property type="molecule type" value="Genomic_DNA"/>
</dbReference>
<evidence type="ECO:0000259" key="1">
    <source>
        <dbReference type="Pfam" id="PF06568"/>
    </source>
</evidence>
<protein>
    <submittedName>
        <fullName evidence="2">Uncharacterized protein YjiS (DUF1127 family)</fullName>
    </submittedName>
</protein>
<sequence>MAFISANAPAHHGIVARIAAYAAEQRTAFSKWMMYRRTVRELSQLSAHELDDLGLNRGSIHATAYDVVYNAK</sequence>
<name>A0A840X4X1_9RHOB</name>
<organism evidence="2 3">
    <name type="scientific">Rubricella aquisinus</name>
    <dbReference type="NCBI Taxonomy" id="2028108"/>
    <lineage>
        <taxon>Bacteria</taxon>
        <taxon>Pseudomonadati</taxon>
        <taxon>Pseudomonadota</taxon>
        <taxon>Alphaproteobacteria</taxon>
        <taxon>Rhodobacterales</taxon>
        <taxon>Paracoccaceae</taxon>
        <taxon>Rubricella</taxon>
    </lineage>
</organism>
<feature type="domain" description="YjiS-like" evidence="1">
    <location>
        <begin position="26"/>
        <end position="58"/>
    </location>
</feature>
<accession>A0A840X4X1</accession>
<reference evidence="2 3" key="1">
    <citation type="submission" date="2020-08" db="EMBL/GenBank/DDBJ databases">
        <title>Genomic Encyclopedia of Type Strains, Phase IV (KMG-IV): sequencing the most valuable type-strain genomes for metagenomic binning, comparative biology and taxonomic classification.</title>
        <authorList>
            <person name="Goeker M."/>
        </authorList>
    </citation>
    <scope>NUCLEOTIDE SEQUENCE [LARGE SCALE GENOMIC DNA]</scope>
    <source>
        <strain evidence="2 3">DSM 103377</strain>
    </source>
</reference>
<dbReference type="Pfam" id="PF06568">
    <property type="entry name" value="YjiS-like"/>
    <property type="match status" value="1"/>
</dbReference>
<evidence type="ECO:0000313" key="3">
    <source>
        <dbReference type="Proteomes" id="UP000553766"/>
    </source>
</evidence>
<dbReference type="InterPro" id="IPR009506">
    <property type="entry name" value="YjiS-like"/>
</dbReference>
<dbReference type="AlphaFoldDB" id="A0A840X4X1"/>
<proteinExistence type="predicted"/>
<keyword evidence="3" id="KW-1185">Reference proteome</keyword>
<dbReference type="RefSeq" id="WP_184012804.1">
    <property type="nucleotide sequence ID" value="NZ_JACIJS010000009.1"/>
</dbReference>
<gene>
    <name evidence="2" type="ORF">FHS89_002888</name>
</gene>
<comment type="caution">
    <text evidence="2">The sequence shown here is derived from an EMBL/GenBank/DDBJ whole genome shotgun (WGS) entry which is preliminary data.</text>
</comment>
<dbReference type="Proteomes" id="UP000553766">
    <property type="component" value="Unassembled WGS sequence"/>
</dbReference>
<evidence type="ECO:0000313" key="2">
    <source>
        <dbReference type="EMBL" id="MBB5516846.1"/>
    </source>
</evidence>